<dbReference type="HOGENOM" id="CLU_144329_0_0_1"/>
<dbReference type="Proteomes" id="UP000054097">
    <property type="component" value="Unassembled WGS sequence"/>
</dbReference>
<gene>
    <name evidence="1" type="ORF">M408DRAFT_147250</name>
</gene>
<reference evidence="2" key="2">
    <citation type="submission" date="2015-01" db="EMBL/GenBank/DDBJ databases">
        <title>Evolutionary Origins and Diversification of the Mycorrhizal Mutualists.</title>
        <authorList>
            <consortium name="DOE Joint Genome Institute"/>
            <consortium name="Mycorrhizal Genomics Consortium"/>
            <person name="Kohler A."/>
            <person name="Kuo A."/>
            <person name="Nagy L.G."/>
            <person name="Floudas D."/>
            <person name="Copeland A."/>
            <person name="Barry K.W."/>
            <person name="Cichocki N."/>
            <person name="Veneault-Fourrey C."/>
            <person name="LaButti K."/>
            <person name="Lindquist E.A."/>
            <person name="Lipzen A."/>
            <person name="Lundell T."/>
            <person name="Morin E."/>
            <person name="Murat C."/>
            <person name="Riley R."/>
            <person name="Ohm R."/>
            <person name="Sun H."/>
            <person name="Tunlid A."/>
            <person name="Henrissat B."/>
            <person name="Grigoriev I.V."/>
            <person name="Hibbett D.S."/>
            <person name="Martin F."/>
        </authorList>
    </citation>
    <scope>NUCLEOTIDE SEQUENCE [LARGE SCALE GENOMIC DNA]</scope>
    <source>
        <strain evidence="2">MAFF 305830</strain>
    </source>
</reference>
<dbReference type="AlphaFoldDB" id="A0A0C3ATW9"/>
<organism evidence="1 2">
    <name type="scientific">Serendipita vermifera MAFF 305830</name>
    <dbReference type="NCBI Taxonomy" id="933852"/>
    <lineage>
        <taxon>Eukaryota</taxon>
        <taxon>Fungi</taxon>
        <taxon>Dikarya</taxon>
        <taxon>Basidiomycota</taxon>
        <taxon>Agaricomycotina</taxon>
        <taxon>Agaricomycetes</taxon>
        <taxon>Sebacinales</taxon>
        <taxon>Serendipitaceae</taxon>
        <taxon>Serendipita</taxon>
    </lineage>
</organism>
<keyword evidence="2" id="KW-1185">Reference proteome</keyword>
<accession>A0A0C3ATW9</accession>
<name>A0A0C3ATW9_SERVB</name>
<reference evidence="1 2" key="1">
    <citation type="submission" date="2014-04" db="EMBL/GenBank/DDBJ databases">
        <authorList>
            <consortium name="DOE Joint Genome Institute"/>
            <person name="Kuo A."/>
            <person name="Zuccaro A."/>
            <person name="Kohler A."/>
            <person name="Nagy L.G."/>
            <person name="Floudas D."/>
            <person name="Copeland A."/>
            <person name="Barry K.W."/>
            <person name="Cichocki N."/>
            <person name="Veneault-Fourrey C."/>
            <person name="LaButti K."/>
            <person name="Lindquist E.A."/>
            <person name="Lipzen A."/>
            <person name="Lundell T."/>
            <person name="Morin E."/>
            <person name="Murat C."/>
            <person name="Sun H."/>
            <person name="Tunlid A."/>
            <person name="Henrissat B."/>
            <person name="Grigoriev I.V."/>
            <person name="Hibbett D.S."/>
            <person name="Martin F."/>
            <person name="Nordberg H.P."/>
            <person name="Cantor M.N."/>
            <person name="Hua S.X."/>
        </authorList>
    </citation>
    <scope>NUCLEOTIDE SEQUENCE [LARGE SCALE GENOMIC DNA]</scope>
    <source>
        <strain evidence="1 2">MAFF 305830</strain>
    </source>
</reference>
<sequence>MHPIRRLLVDATTSQYDSLFTRALEGSPGVLTHLIFQYSPRITEIVPQFSSYLGRLQHVGTLPDFKAPNTAVPLQSYLDTLASLPCLVSLDAVSGRTRWDHDTIALVNKSLRSLQRVMVHRAQCYVWELQRGIWKKHNVASFSTWDIIRGACD</sequence>
<proteinExistence type="predicted"/>
<dbReference type="EMBL" id="KN824295">
    <property type="protein sequence ID" value="KIM28015.1"/>
    <property type="molecule type" value="Genomic_DNA"/>
</dbReference>
<protein>
    <submittedName>
        <fullName evidence="1">Uncharacterized protein</fullName>
    </submittedName>
</protein>
<evidence type="ECO:0000313" key="2">
    <source>
        <dbReference type="Proteomes" id="UP000054097"/>
    </source>
</evidence>
<evidence type="ECO:0000313" key="1">
    <source>
        <dbReference type="EMBL" id="KIM28015.1"/>
    </source>
</evidence>